<keyword evidence="1" id="KW-0653">Protein transport</keyword>
<dbReference type="GO" id="GO:0015628">
    <property type="term" value="P:protein secretion by the type II secretion system"/>
    <property type="evidence" value="ECO:0007669"/>
    <property type="project" value="InterPro"/>
</dbReference>
<dbReference type="Gene3D" id="3.30.1360.100">
    <property type="entry name" value="General secretion pathway protein M, EpsM"/>
    <property type="match status" value="1"/>
</dbReference>
<dbReference type="GO" id="GO:0009276">
    <property type="term" value="C:Gram-negative-bacterium-type cell wall"/>
    <property type="evidence" value="ECO:0007669"/>
    <property type="project" value="InterPro"/>
</dbReference>
<comment type="function">
    <text evidence="1">Inner membrane component of the type II secretion system required for the energy-dependent secretion of extracellular factors such as proteases and toxins from the periplasm.</text>
</comment>
<dbReference type="Proteomes" id="UP000325788">
    <property type="component" value="Unassembled WGS sequence"/>
</dbReference>
<evidence type="ECO:0000259" key="2">
    <source>
        <dbReference type="Pfam" id="PF05134"/>
    </source>
</evidence>
<feature type="domain" description="GspL cytoplasmic actin-ATPase-like" evidence="2">
    <location>
        <begin position="17"/>
        <end position="192"/>
    </location>
</feature>
<dbReference type="NCBIfam" id="TIGR01709">
    <property type="entry name" value="typeII_sec_gspL"/>
    <property type="match status" value="1"/>
</dbReference>
<reference evidence="3 4" key="1">
    <citation type="submission" date="2019-09" db="EMBL/GenBank/DDBJ databases">
        <title>Draft genome sequence of Acinetobacter tandoii W4-4-4 isolated from environmental water sample.</title>
        <authorList>
            <person name="Wee S.K."/>
            <person name="Yan B."/>
            <person name="Mustaffa S.B."/>
            <person name="Yap E.P.H."/>
        </authorList>
    </citation>
    <scope>NUCLEOTIDE SEQUENCE [LARGE SCALE GENOMIC DNA]</scope>
    <source>
        <strain evidence="3 4">W4-4-4</strain>
    </source>
</reference>
<organism evidence="3 4">
    <name type="scientific">Acinetobacter tandoii</name>
    <dbReference type="NCBI Taxonomy" id="202954"/>
    <lineage>
        <taxon>Bacteria</taxon>
        <taxon>Pseudomonadati</taxon>
        <taxon>Pseudomonadota</taxon>
        <taxon>Gammaproteobacteria</taxon>
        <taxon>Moraxellales</taxon>
        <taxon>Moraxellaceae</taxon>
        <taxon>Acinetobacter</taxon>
    </lineage>
</organism>
<comment type="caution">
    <text evidence="3">The sequence shown here is derived from an EMBL/GenBank/DDBJ whole genome shotgun (WGS) entry which is preliminary data.</text>
</comment>
<dbReference type="Pfam" id="PF05134">
    <property type="entry name" value="T2SSL"/>
    <property type="match status" value="1"/>
</dbReference>
<dbReference type="InterPro" id="IPR007812">
    <property type="entry name" value="T2SS_protein-GspL"/>
</dbReference>
<name>A0A5N4WBZ8_9GAMM</name>
<dbReference type="EMBL" id="VXLD01000007">
    <property type="protein sequence ID" value="KAB1853938.1"/>
    <property type="molecule type" value="Genomic_DNA"/>
</dbReference>
<gene>
    <name evidence="3" type="ORF">F4W09_11365</name>
</gene>
<dbReference type="SUPFAM" id="SSF53067">
    <property type="entry name" value="Actin-like ATPase domain"/>
    <property type="match status" value="1"/>
</dbReference>
<keyword evidence="1" id="KW-0813">Transport</keyword>
<dbReference type="GO" id="GO:0015627">
    <property type="term" value="C:type II protein secretion system complex"/>
    <property type="evidence" value="ECO:0007669"/>
    <property type="project" value="InterPro"/>
</dbReference>
<sequence length="380" mass="43509">MLYIWMPEANEAWQWSQGEFWQSALSLEQLIQDLQPFAAQEATVFFPSRHVQMLQQQLSKANYKQLGQEGIKYLLEEYIVFPVDSMKILHHFHNPDQLTLLGVSQHLVETWQHSLSLLPTKITALLPDFYAVPQPQQADETVLLDLHGRLLARESEWMGCSIDDLPLYLDYQEVSRLYTSSNLNIAQLNSLQARVTQDQIHGFQYHFTELKKPKQHPFNVLPKLKSEAKISGYWKACAAVLFAILIIQFGYDASRWYKNKKVADETALQAVSQFKYWFGQNYPVTEQTLKSQFEFQMRTNQMGQNAGLQLLSRVGPVLMQNKIIADRVSYDASVLNLDLKANSSVVLQNLTQQLNQQGFKVELGNIQPNGSGVIGSVKIQ</sequence>
<dbReference type="InterPro" id="IPR024230">
    <property type="entry name" value="GspL_cyto_dom"/>
</dbReference>
<dbReference type="RefSeq" id="WP_151504868.1">
    <property type="nucleotide sequence ID" value="NZ_VXLD01000007.1"/>
</dbReference>
<protein>
    <recommendedName>
        <fullName evidence="1">Type II secretion system protein L</fullName>
        <shortName evidence="1">T2SS protein L</shortName>
    </recommendedName>
</protein>
<dbReference type="InterPro" id="IPR043129">
    <property type="entry name" value="ATPase_NBD"/>
</dbReference>
<evidence type="ECO:0000313" key="3">
    <source>
        <dbReference type="EMBL" id="KAB1853938.1"/>
    </source>
</evidence>
<comment type="similarity">
    <text evidence="1">Belongs to the GSP L family.</text>
</comment>
<evidence type="ECO:0000313" key="4">
    <source>
        <dbReference type="Proteomes" id="UP000325788"/>
    </source>
</evidence>
<proteinExistence type="inferred from homology"/>
<dbReference type="GO" id="GO:0005886">
    <property type="term" value="C:plasma membrane"/>
    <property type="evidence" value="ECO:0007669"/>
    <property type="project" value="UniProtKB-SubCell"/>
</dbReference>
<dbReference type="PIRSF" id="PIRSF015761">
    <property type="entry name" value="Protein_L"/>
    <property type="match status" value="1"/>
</dbReference>
<accession>A0A5N4WBZ8</accession>
<evidence type="ECO:0000256" key="1">
    <source>
        <dbReference type="PIRNR" id="PIRNR015761"/>
    </source>
</evidence>
<dbReference type="AlphaFoldDB" id="A0A5N4WBZ8"/>
<dbReference type="Gene3D" id="3.30.420.380">
    <property type="match status" value="1"/>
</dbReference>